<accession>A0A4R1GF37</accession>
<gene>
    <name evidence="2" type="ORF">CLV27_0464</name>
</gene>
<name>A0A4R1GF37_9BACT</name>
<dbReference type="OrthoDB" id="15432at2"/>
<keyword evidence="1" id="KW-0812">Transmembrane</keyword>
<organism evidence="2 3">
    <name type="scientific">Phorcysia thermohydrogeniphila</name>
    <dbReference type="NCBI Taxonomy" id="936138"/>
    <lineage>
        <taxon>Bacteria</taxon>
        <taxon>Pseudomonadati</taxon>
        <taxon>Aquificota</taxon>
        <taxon>Aquificia</taxon>
        <taxon>Desulfurobacteriales</taxon>
        <taxon>Desulfurobacteriaceae</taxon>
        <taxon>Phorcysia</taxon>
    </lineage>
</organism>
<sequence>MFRKGLVLMTVVVVSLVALAFTGALLYLITSETGISGAEKRYTNALEVGKGVSSYIMQIATKGDLCSMVDCTKTGEEISESGSFRFKNVGNYEVEAYLLRKVPATTSPEGIYSFKVVVKNKNNEKERSEIYFVYEVTSP</sequence>
<proteinExistence type="predicted"/>
<feature type="transmembrane region" description="Helical" evidence="1">
    <location>
        <begin position="6"/>
        <end position="29"/>
    </location>
</feature>
<keyword evidence="3" id="KW-1185">Reference proteome</keyword>
<reference evidence="2 3" key="1">
    <citation type="submission" date="2019-03" db="EMBL/GenBank/DDBJ databases">
        <title>Genomic Encyclopedia of Archaeal and Bacterial Type Strains, Phase II (KMG-II): from individual species to whole genera.</title>
        <authorList>
            <person name="Goeker M."/>
        </authorList>
    </citation>
    <scope>NUCLEOTIDE SEQUENCE [LARGE SCALE GENOMIC DNA]</scope>
    <source>
        <strain evidence="2 3">DSM 24425</strain>
    </source>
</reference>
<dbReference type="EMBL" id="SMFV01000001">
    <property type="protein sequence ID" value="TCK06658.1"/>
    <property type="molecule type" value="Genomic_DNA"/>
</dbReference>
<keyword evidence="1" id="KW-0472">Membrane</keyword>
<evidence type="ECO:0000256" key="1">
    <source>
        <dbReference type="SAM" id="Phobius"/>
    </source>
</evidence>
<dbReference type="RefSeq" id="WP_132525402.1">
    <property type="nucleotide sequence ID" value="NZ_SMFV01000001.1"/>
</dbReference>
<dbReference type="AlphaFoldDB" id="A0A4R1GF37"/>
<evidence type="ECO:0000313" key="2">
    <source>
        <dbReference type="EMBL" id="TCK06658.1"/>
    </source>
</evidence>
<keyword evidence="1" id="KW-1133">Transmembrane helix</keyword>
<comment type="caution">
    <text evidence="2">The sequence shown here is derived from an EMBL/GenBank/DDBJ whole genome shotgun (WGS) entry which is preliminary data.</text>
</comment>
<dbReference type="Proteomes" id="UP000295777">
    <property type="component" value="Unassembled WGS sequence"/>
</dbReference>
<protein>
    <submittedName>
        <fullName evidence="2">Uncharacterized protein</fullName>
    </submittedName>
</protein>
<evidence type="ECO:0000313" key="3">
    <source>
        <dbReference type="Proteomes" id="UP000295777"/>
    </source>
</evidence>